<dbReference type="EMBL" id="MU117961">
    <property type="protein sequence ID" value="KAF9654221.1"/>
    <property type="molecule type" value="Genomic_DNA"/>
</dbReference>
<evidence type="ECO:0000313" key="1">
    <source>
        <dbReference type="EMBL" id="KAF9654221.1"/>
    </source>
</evidence>
<reference evidence="1" key="2">
    <citation type="journal article" date="2020" name="Nat. Commun.">
        <title>Large-scale genome sequencing of mycorrhizal fungi provides insights into the early evolution of symbiotic traits.</title>
        <authorList>
            <person name="Miyauchi S."/>
            <person name="Kiss E."/>
            <person name="Kuo A."/>
            <person name="Drula E."/>
            <person name="Kohler A."/>
            <person name="Sanchez-Garcia M."/>
            <person name="Morin E."/>
            <person name="Andreopoulos B."/>
            <person name="Barry K.W."/>
            <person name="Bonito G."/>
            <person name="Buee M."/>
            <person name="Carver A."/>
            <person name="Chen C."/>
            <person name="Cichocki N."/>
            <person name="Clum A."/>
            <person name="Culley D."/>
            <person name="Crous P.W."/>
            <person name="Fauchery L."/>
            <person name="Girlanda M."/>
            <person name="Hayes R.D."/>
            <person name="Keri Z."/>
            <person name="LaButti K."/>
            <person name="Lipzen A."/>
            <person name="Lombard V."/>
            <person name="Magnuson J."/>
            <person name="Maillard F."/>
            <person name="Murat C."/>
            <person name="Nolan M."/>
            <person name="Ohm R.A."/>
            <person name="Pangilinan J."/>
            <person name="Pereira M.F."/>
            <person name="Perotto S."/>
            <person name="Peter M."/>
            <person name="Pfister S."/>
            <person name="Riley R."/>
            <person name="Sitrit Y."/>
            <person name="Stielow J.B."/>
            <person name="Szollosi G."/>
            <person name="Zifcakova L."/>
            <person name="Stursova M."/>
            <person name="Spatafora J.W."/>
            <person name="Tedersoo L."/>
            <person name="Vaario L.M."/>
            <person name="Yamada A."/>
            <person name="Yan M."/>
            <person name="Wang P."/>
            <person name="Xu J."/>
            <person name="Bruns T."/>
            <person name="Baldrian P."/>
            <person name="Vilgalys R."/>
            <person name="Dunand C."/>
            <person name="Henrissat B."/>
            <person name="Grigoriev I.V."/>
            <person name="Hibbett D."/>
            <person name="Nagy L.G."/>
            <person name="Martin F.M."/>
        </authorList>
    </citation>
    <scope>NUCLEOTIDE SEQUENCE</scope>
    <source>
        <strain evidence="1">P2</strain>
    </source>
</reference>
<accession>A0ACB6ZXL8</accession>
<name>A0ACB6ZXL8_THEGA</name>
<evidence type="ECO:0000313" key="2">
    <source>
        <dbReference type="Proteomes" id="UP000886501"/>
    </source>
</evidence>
<organism evidence="1 2">
    <name type="scientific">Thelephora ganbajun</name>
    <name type="common">Ganba fungus</name>
    <dbReference type="NCBI Taxonomy" id="370292"/>
    <lineage>
        <taxon>Eukaryota</taxon>
        <taxon>Fungi</taxon>
        <taxon>Dikarya</taxon>
        <taxon>Basidiomycota</taxon>
        <taxon>Agaricomycotina</taxon>
        <taxon>Agaricomycetes</taxon>
        <taxon>Thelephorales</taxon>
        <taxon>Thelephoraceae</taxon>
        <taxon>Thelephora</taxon>
    </lineage>
</organism>
<keyword evidence="2" id="KW-1185">Reference proteome</keyword>
<reference evidence="1" key="1">
    <citation type="submission" date="2019-10" db="EMBL/GenBank/DDBJ databases">
        <authorList>
            <consortium name="DOE Joint Genome Institute"/>
            <person name="Kuo A."/>
            <person name="Miyauchi S."/>
            <person name="Kiss E."/>
            <person name="Drula E."/>
            <person name="Kohler A."/>
            <person name="Sanchez-Garcia M."/>
            <person name="Andreopoulos B."/>
            <person name="Barry K.W."/>
            <person name="Bonito G."/>
            <person name="Buee M."/>
            <person name="Carver A."/>
            <person name="Chen C."/>
            <person name="Cichocki N."/>
            <person name="Clum A."/>
            <person name="Culley D."/>
            <person name="Crous P.W."/>
            <person name="Fauchery L."/>
            <person name="Girlanda M."/>
            <person name="Hayes R."/>
            <person name="Keri Z."/>
            <person name="Labutti K."/>
            <person name="Lipzen A."/>
            <person name="Lombard V."/>
            <person name="Magnuson J."/>
            <person name="Maillard F."/>
            <person name="Morin E."/>
            <person name="Murat C."/>
            <person name="Nolan M."/>
            <person name="Ohm R."/>
            <person name="Pangilinan J."/>
            <person name="Pereira M."/>
            <person name="Perotto S."/>
            <person name="Peter M."/>
            <person name="Riley R."/>
            <person name="Sitrit Y."/>
            <person name="Stielow B."/>
            <person name="Szollosi G."/>
            <person name="Zifcakova L."/>
            <person name="Stursova M."/>
            <person name="Spatafora J.W."/>
            <person name="Tedersoo L."/>
            <person name="Vaario L.-M."/>
            <person name="Yamada A."/>
            <person name="Yan M."/>
            <person name="Wang P."/>
            <person name="Xu J."/>
            <person name="Bruns T."/>
            <person name="Baldrian P."/>
            <person name="Vilgalys R."/>
            <person name="Henrissat B."/>
            <person name="Grigoriev I.V."/>
            <person name="Hibbett D."/>
            <person name="Nagy L.G."/>
            <person name="Martin F.M."/>
        </authorList>
    </citation>
    <scope>NUCLEOTIDE SEQUENCE</scope>
    <source>
        <strain evidence="1">P2</strain>
    </source>
</reference>
<gene>
    <name evidence="1" type="ORF">BDM02DRAFT_3106515</name>
</gene>
<protein>
    <submittedName>
        <fullName evidence="1">Uncharacterized protein</fullName>
    </submittedName>
</protein>
<comment type="caution">
    <text evidence="1">The sequence shown here is derived from an EMBL/GenBank/DDBJ whole genome shotgun (WGS) entry which is preliminary data.</text>
</comment>
<proteinExistence type="predicted"/>
<dbReference type="Proteomes" id="UP000886501">
    <property type="component" value="Unassembled WGS sequence"/>
</dbReference>
<sequence>MPRVPNSLSLHHSCSGGVLVQGVVNAILKKSNVAILGMGGSGKTSIAKLITNAASIVGRFGKEQYFVKCNDFNPFFGNFLDRVV</sequence>